<evidence type="ECO:0000313" key="4">
    <source>
        <dbReference type="Proteomes" id="UP001527202"/>
    </source>
</evidence>
<dbReference type="GO" id="GO:0016301">
    <property type="term" value="F:kinase activity"/>
    <property type="evidence" value="ECO:0007669"/>
    <property type="project" value="UniProtKB-KW"/>
</dbReference>
<accession>A0A410WY48</accession>
<keyword evidence="2" id="KW-0808">Transferase</keyword>
<dbReference type="PANTHER" id="PTHR37807:SF3">
    <property type="entry name" value="OS07G0160300 PROTEIN"/>
    <property type="match status" value="1"/>
</dbReference>
<dbReference type="PANTHER" id="PTHR37807">
    <property type="entry name" value="OS07G0160300 PROTEIN"/>
    <property type="match status" value="1"/>
</dbReference>
<organism evidence="2 3">
    <name type="scientific">Paenibacillus chitinolyticus</name>
    <dbReference type="NCBI Taxonomy" id="79263"/>
    <lineage>
        <taxon>Bacteria</taxon>
        <taxon>Bacillati</taxon>
        <taxon>Bacillota</taxon>
        <taxon>Bacilli</taxon>
        <taxon>Bacillales</taxon>
        <taxon>Paenibacillaceae</taxon>
        <taxon>Paenibacillus</taxon>
    </lineage>
</organism>
<gene>
    <name evidence="1" type="ORF">M5X16_11240</name>
    <name evidence="2" type="ORF">PC41400_17525</name>
</gene>
<sequence>MLYIFSGLPGTGKSTLSSALARELQAAYLRVDVVEQAMRVAGTWDDGPAGYIVCYAIASQNLRLGLDVIADTVNPIHETRQAWRSVAESLETPFVEIEVICSDDREHRHRVETRAADIPGFVLPTWEKVRNRQYDVWDRDHIIIDTAHQTAAESLMTLRELLERERRKFNGLSERT</sequence>
<name>A0A410WY48_9BACL</name>
<dbReference type="Gene3D" id="3.40.50.300">
    <property type="entry name" value="P-loop containing nucleotide triphosphate hydrolases"/>
    <property type="match status" value="1"/>
</dbReference>
<dbReference type="Proteomes" id="UP001527202">
    <property type="component" value="Unassembled WGS sequence"/>
</dbReference>
<evidence type="ECO:0000313" key="2">
    <source>
        <dbReference type="EMBL" id="QAV19369.1"/>
    </source>
</evidence>
<protein>
    <submittedName>
        <fullName evidence="1">AAA family ATPase</fullName>
    </submittedName>
    <submittedName>
        <fullName evidence="2">Kinase</fullName>
    </submittedName>
</protein>
<evidence type="ECO:0000313" key="3">
    <source>
        <dbReference type="Proteomes" id="UP000288943"/>
    </source>
</evidence>
<dbReference type="GeneID" id="95376598"/>
<dbReference type="OrthoDB" id="3819922at2"/>
<dbReference type="EMBL" id="CP026520">
    <property type="protein sequence ID" value="QAV19369.1"/>
    <property type="molecule type" value="Genomic_DNA"/>
</dbReference>
<dbReference type="Proteomes" id="UP000288943">
    <property type="component" value="Chromosome"/>
</dbReference>
<keyword evidence="2" id="KW-0418">Kinase</keyword>
<dbReference type="InterPro" id="IPR027417">
    <property type="entry name" value="P-loop_NTPase"/>
</dbReference>
<evidence type="ECO:0000313" key="1">
    <source>
        <dbReference type="EMBL" id="MCY9596345.1"/>
    </source>
</evidence>
<reference evidence="1 4" key="2">
    <citation type="submission" date="2022-05" db="EMBL/GenBank/DDBJ databases">
        <title>Genome Sequencing of Bee-Associated Microbes.</title>
        <authorList>
            <person name="Dunlap C."/>
        </authorList>
    </citation>
    <scope>NUCLEOTIDE SEQUENCE [LARGE SCALE GENOMIC DNA]</scope>
    <source>
        <strain evidence="1 4">NRRL B-23120</strain>
    </source>
</reference>
<dbReference type="EMBL" id="JAMDMJ010000013">
    <property type="protein sequence ID" value="MCY9596345.1"/>
    <property type="molecule type" value="Genomic_DNA"/>
</dbReference>
<dbReference type="RefSeq" id="WP_042226450.1">
    <property type="nucleotide sequence ID" value="NZ_CP026520.1"/>
</dbReference>
<keyword evidence="4" id="KW-1185">Reference proteome</keyword>
<proteinExistence type="predicted"/>
<reference evidence="2 3" key="1">
    <citation type="submission" date="2018-01" db="EMBL/GenBank/DDBJ databases">
        <title>The whole genome sequencing and assembly of Paenibacillus chitinolyticus KCCM 41400 strain.</title>
        <authorList>
            <person name="Kim J.-Y."/>
            <person name="Park M.-K."/>
            <person name="Lee Y.-J."/>
            <person name="Yi H."/>
            <person name="Bahn Y.-S."/>
            <person name="Kim J.F."/>
            <person name="Lee D.-W."/>
        </authorList>
    </citation>
    <scope>NUCLEOTIDE SEQUENCE [LARGE SCALE GENOMIC DNA]</scope>
    <source>
        <strain evidence="2 3">KCCM 41400</strain>
    </source>
</reference>
<dbReference type="AlphaFoldDB" id="A0A410WY48"/>
<dbReference type="Pfam" id="PF13671">
    <property type="entry name" value="AAA_33"/>
    <property type="match status" value="1"/>
</dbReference>
<dbReference type="KEGG" id="pchi:PC41400_17525"/>
<dbReference type="SUPFAM" id="SSF52540">
    <property type="entry name" value="P-loop containing nucleoside triphosphate hydrolases"/>
    <property type="match status" value="1"/>
</dbReference>